<dbReference type="PANTHER" id="PTHR33734">
    <property type="entry name" value="LYSM DOMAIN-CONTAINING GPI-ANCHORED PROTEIN 2"/>
    <property type="match status" value="1"/>
</dbReference>
<proteinExistence type="predicted"/>
<dbReference type="AlphaFoldDB" id="A0A563D8H5"/>
<accession>A0A563D8H5</accession>
<organism evidence="3 4">
    <name type="scientific">Apibacter muscae</name>
    <dbReference type="NCBI Taxonomy" id="2509004"/>
    <lineage>
        <taxon>Bacteria</taxon>
        <taxon>Pseudomonadati</taxon>
        <taxon>Bacteroidota</taxon>
        <taxon>Flavobacteriia</taxon>
        <taxon>Flavobacteriales</taxon>
        <taxon>Weeksellaceae</taxon>
        <taxon>Apibacter</taxon>
    </lineage>
</organism>
<dbReference type="CDD" id="cd00118">
    <property type="entry name" value="LysM"/>
    <property type="match status" value="2"/>
</dbReference>
<dbReference type="Gene3D" id="3.10.350.10">
    <property type="entry name" value="LysM domain"/>
    <property type="match status" value="2"/>
</dbReference>
<evidence type="ECO:0000313" key="4">
    <source>
        <dbReference type="Proteomes" id="UP000319499"/>
    </source>
</evidence>
<dbReference type="RefSeq" id="WP_146293058.1">
    <property type="nucleotide sequence ID" value="NZ_SELH01000025.1"/>
</dbReference>
<dbReference type="Pfam" id="PF01476">
    <property type="entry name" value="LysM"/>
    <property type="match status" value="2"/>
</dbReference>
<evidence type="ECO:0000256" key="1">
    <source>
        <dbReference type="SAM" id="MobiDB-lite"/>
    </source>
</evidence>
<evidence type="ECO:0000259" key="2">
    <source>
        <dbReference type="PROSITE" id="PS51782"/>
    </source>
</evidence>
<gene>
    <name evidence="3" type="ORF">ETU09_08265</name>
</gene>
<dbReference type="SUPFAM" id="SSF54106">
    <property type="entry name" value="LysM domain"/>
    <property type="match status" value="2"/>
</dbReference>
<dbReference type="PROSITE" id="PS51782">
    <property type="entry name" value="LYSM"/>
    <property type="match status" value="2"/>
</dbReference>
<keyword evidence="4" id="KW-1185">Reference proteome</keyword>
<dbReference type="EMBL" id="SELH01000025">
    <property type="protein sequence ID" value="TWP26546.1"/>
    <property type="molecule type" value="Genomic_DNA"/>
</dbReference>
<dbReference type="InterPro" id="IPR018392">
    <property type="entry name" value="LysM"/>
</dbReference>
<dbReference type="InterPro" id="IPR028082">
    <property type="entry name" value="Peripla_BP_I"/>
</dbReference>
<feature type="domain" description="LysM" evidence="2">
    <location>
        <begin position="127"/>
        <end position="171"/>
    </location>
</feature>
<dbReference type="SMART" id="SM00257">
    <property type="entry name" value="LysM"/>
    <property type="match status" value="2"/>
</dbReference>
<feature type="domain" description="LysM" evidence="2">
    <location>
        <begin position="22"/>
        <end position="66"/>
    </location>
</feature>
<comment type="caution">
    <text evidence="3">The sequence shown here is derived from an EMBL/GenBank/DDBJ whole genome shotgun (WGS) entry which is preliminary data.</text>
</comment>
<dbReference type="SUPFAM" id="SSF53822">
    <property type="entry name" value="Periplasmic binding protein-like I"/>
    <property type="match status" value="1"/>
</dbReference>
<name>A0A563D8H5_9FLAO</name>
<evidence type="ECO:0000313" key="3">
    <source>
        <dbReference type="EMBL" id="TWP26546.1"/>
    </source>
</evidence>
<protein>
    <submittedName>
        <fullName evidence="3">LysM peptidoglycan-binding domain-containing protein</fullName>
    </submittedName>
</protein>
<feature type="region of interest" description="Disordered" evidence="1">
    <location>
        <begin position="70"/>
        <end position="89"/>
    </location>
</feature>
<dbReference type="InterPro" id="IPR036779">
    <property type="entry name" value="LysM_dom_sf"/>
</dbReference>
<dbReference type="Gene3D" id="3.40.50.2300">
    <property type="match status" value="1"/>
</dbReference>
<sequence length="535" mass="61531">MKKFFILLSLLLMNAFILGQKKQHIVEAKETLYGISKKYNVTIDDLKRENPKLIDRTPQIGEKLTIPENKVSNNNSNSANVNLDKNPSNRISEIDSSKENISNNENISKDEIINNIVRHNLNEPNYIYITIEPKETLYSLSKKYKVSIETIQKLNPSMDIHGPKIGEVLKLPNKNSKLKESKVIKSDSILNESNRTSIPSDYYSKDAINVVMILPFQSKSNKEKEIALDFYSGAKLALDSLTNNGKRFNLNLIDNSDGTNFVDMINSYDFSSTNLIIGPLFKTDLINVAKINKNIPIISPFTSSYELDDYSNIIMYNTKEQTLIEKLADELLKKYDGEKTFILYDQNNYQNALYLQSLILNRKNNAEVILTQNAQDINTEQNLVTDETEDIYAILISDKENLTQQYLDQLLELNQNNVFPISLNYSYLFDLPKYSNQLLQMGLLYSDTNYVNENGFNEEKTLNSYKKKFCESLNKYSVSGFDVTYDILNRIDSKGNLADHSMKIERKQLSNKYYFNRVKKSGAWTNQGVRIIKLM</sequence>
<reference evidence="3 4" key="1">
    <citation type="submission" date="2019-02" db="EMBL/GenBank/DDBJ databases">
        <title>Apibacter muscae sp. nov.: a novel member of the house fly microbiota.</title>
        <authorList>
            <person name="Park R."/>
        </authorList>
    </citation>
    <scope>NUCLEOTIDE SEQUENCE [LARGE SCALE GENOMIC DNA]</scope>
    <source>
        <strain evidence="3 4">AL1</strain>
    </source>
</reference>
<dbReference type="Proteomes" id="UP000319499">
    <property type="component" value="Unassembled WGS sequence"/>
</dbReference>
<feature type="compositionally biased region" description="Low complexity" evidence="1">
    <location>
        <begin position="70"/>
        <end position="82"/>
    </location>
</feature>
<dbReference type="OrthoDB" id="2149800at2"/>
<dbReference type="PANTHER" id="PTHR33734:SF22">
    <property type="entry name" value="MEMBRANE-BOUND LYTIC MUREIN TRANSGLYCOSYLASE D"/>
    <property type="match status" value="1"/>
</dbReference>